<proteinExistence type="predicted"/>
<evidence type="ECO:0000313" key="3">
    <source>
        <dbReference type="Proteomes" id="UP000240481"/>
    </source>
</evidence>
<feature type="domain" description="DNA topoisomerase type IA zn finger" evidence="1">
    <location>
        <begin position="20"/>
        <end position="57"/>
    </location>
</feature>
<keyword evidence="3" id="KW-1185">Reference proteome</keyword>
<dbReference type="OrthoDB" id="6412825at2"/>
<dbReference type="PANTHER" id="PTHR42785">
    <property type="entry name" value="DNA TOPOISOMERASE, TYPE IA, CORE"/>
    <property type="match status" value="1"/>
</dbReference>
<feature type="domain" description="DNA topoisomerase type IA zn finger" evidence="1">
    <location>
        <begin position="111"/>
        <end position="148"/>
    </location>
</feature>
<dbReference type="GO" id="GO:0005694">
    <property type="term" value="C:chromosome"/>
    <property type="evidence" value="ECO:0007669"/>
    <property type="project" value="InterPro"/>
</dbReference>
<dbReference type="InterPro" id="IPR013498">
    <property type="entry name" value="Topo_IA_Znf"/>
</dbReference>
<dbReference type="PANTHER" id="PTHR42785:SF1">
    <property type="entry name" value="DNA TOPOISOMERASE"/>
    <property type="match status" value="1"/>
</dbReference>
<evidence type="ECO:0000259" key="1">
    <source>
        <dbReference type="Pfam" id="PF01396"/>
    </source>
</evidence>
<dbReference type="Gene3D" id="3.30.65.10">
    <property type="entry name" value="Bacterial Topoisomerase I, domain 1"/>
    <property type="match status" value="3"/>
</dbReference>
<comment type="caution">
    <text evidence="2">The sequence shown here is derived from an EMBL/GenBank/DDBJ whole genome shotgun (WGS) entry which is preliminary data.</text>
</comment>
<dbReference type="GO" id="GO:0003677">
    <property type="term" value="F:DNA binding"/>
    <property type="evidence" value="ECO:0007669"/>
    <property type="project" value="InterPro"/>
</dbReference>
<gene>
    <name evidence="2" type="ORF">C9I94_22720</name>
</gene>
<dbReference type="GO" id="GO:0006265">
    <property type="term" value="P:DNA topological change"/>
    <property type="evidence" value="ECO:0007669"/>
    <property type="project" value="InterPro"/>
</dbReference>
<dbReference type="Pfam" id="PF01396">
    <property type="entry name" value="Zn_ribbon_Top1"/>
    <property type="match status" value="3"/>
</dbReference>
<dbReference type="AlphaFoldDB" id="A0A0J8V7F0"/>
<feature type="domain" description="DNA topoisomerase type IA zn finger" evidence="1">
    <location>
        <begin position="68"/>
        <end position="104"/>
    </location>
</feature>
<accession>A0A0J8V7F0</accession>
<evidence type="ECO:0000313" key="2">
    <source>
        <dbReference type="EMBL" id="PSW20012.1"/>
    </source>
</evidence>
<name>A0A0J8V7F0_9GAMM</name>
<dbReference type="InterPro" id="IPR000380">
    <property type="entry name" value="Topo_IA"/>
</dbReference>
<dbReference type="STRING" id="680026.AB733_18525"/>
<dbReference type="RefSeq" id="WP_048900108.1">
    <property type="nucleotide sequence ID" value="NZ_AP024852.1"/>
</dbReference>
<organism evidence="2 3">
    <name type="scientific">Photobacterium swingsii</name>
    <dbReference type="NCBI Taxonomy" id="680026"/>
    <lineage>
        <taxon>Bacteria</taxon>
        <taxon>Pseudomonadati</taxon>
        <taxon>Pseudomonadota</taxon>
        <taxon>Gammaproteobacteria</taxon>
        <taxon>Vibrionales</taxon>
        <taxon>Vibrionaceae</taxon>
        <taxon>Photobacterium</taxon>
    </lineage>
</organism>
<dbReference type="Proteomes" id="UP000240481">
    <property type="component" value="Unassembled WGS sequence"/>
</dbReference>
<dbReference type="SUPFAM" id="SSF57783">
    <property type="entry name" value="Zinc beta-ribbon"/>
    <property type="match status" value="3"/>
</dbReference>
<sequence>MSGKIDQELFATHEHALEHQACPECGSELTMRFGKRGPFLGCSQYPSCEFIQPLHQNDGHVVKHLGKPCPECSDELVLRQGRYGMFIGCLNYPTCHHIEPLEKKAEDTHIACPSCDKGHLIERKSRYGKMFFACDQYPTCRFAVNHKPVSGCCQSCGYGLLIEKKLVSGMKLQCADRKCHAYQDVVESEPNE</sequence>
<keyword evidence="2" id="KW-0413">Isomerase</keyword>
<reference evidence="2 3" key="1">
    <citation type="submission" date="2018-01" db="EMBL/GenBank/DDBJ databases">
        <title>Whole genome sequencing of Histamine producing bacteria.</title>
        <authorList>
            <person name="Butler K."/>
        </authorList>
    </citation>
    <scope>NUCLEOTIDE SEQUENCE [LARGE SCALE GENOMIC DNA]</scope>
    <source>
        <strain evidence="2 3">DSM 24669</strain>
    </source>
</reference>
<dbReference type="EMBL" id="PYLZ01000018">
    <property type="protein sequence ID" value="PSW20012.1"/>
    <property type="molecule type" value="Genomic_DNA"/>
</dbReference>
<protein>
    <submittedName>
        <fullName evidence="2">DNA topoisomerase</fullName>
    </submittedName>
</protein>
<dbReference type="GO" id="GO:0003917">
    <property type="term" value="F:DNA topoisomerase type I (single strand cut, ATP-independent) activity"/>
    <property type="evidence" value="ECO:0007669"/>
    <property type="project" value="InterPro"/>
</dbReference>